<dbReference type="InterPro" id="IPR001533">
    <property type="entry name" value="Pterin_deHydtase"/>
</dbReference>
<dbReference type="EC" id="4.2.1.96" evidence="3"/>
<dbReference type="PANTHER" id="PTHR12599">
    <property type="entry name" value="PTERIN-4-ALPHA-CARBINOLAMINE DEHYDRATASE"/>
    <property type="match status" value="1"/>
</dbReference>
<accession>A0A2H0W749</accession>
<dbReference type="Gene3D" id="3.30.1360.20">
    <property type="entry name" value="Transcriptional coactivator/pterin dehydratase"/>
    <property type="match status" value="1"/>
</dbReference>
<dbReference type="CDD" id="cd00488">
    <property type="entry name" value="PCD_DCoH"/>
    <property type="match status" value="1"/>
</dbReference>
<sequence>MVDTDIQPLSEAEIAAKLKELPADWEYKENKISKTFEFENMMDGIRLLDKLIPYCNEIDHHPDIVINFKKFKFELTRWDAGQKVTPRDFLIAMKIEELLL</sequence>
<dbReference type="AlphaFoldDB" id="A0A2H0W749"/>
<keyword evidence="4" id="KW-0456">Lyase</keyword>
<evidence type="ECO:0000256" key="2">
    <source>
        <dbReference type="ARBA" id="ARBA00006472"/>
    </source>
</evidence>
<comment type="similarity">
    <text evidence="2">Belongs to the pterin-4-alpha-carbinolamine dehydratase family.</text>
</comment>
<evidence type="ECO:0000256" key="3">
    <source>
        <dbReference type="ARBA" id="ARBA00013252"/>
    </source>
</evidence>
<evidence type="ECO:0000256" key="4">
    <source>
        <dbReference type="ARBA" id="ARBA00023239"/>
    </source>
</evidence>
<comment type="caution">
    <text evidence="5">The sequence shown here is derived from an EMBL/GenBank/DDBJ whole genome shotgun (WGS) entry which is preliminary data.</text>
</comment>
<evidence type="ECO:0000256" key="1">
    <source>
        <dbReference type="ARBA" id="ARBA00001554"/>
    </source>
</evidence>
<comment type="catalytic activity">
    <reaction evidence="1">
        <text>(4aS,6R)-4a-hydroxy-L-erythro-5,6,7,8-tetrahydrobiopterin = (6R)-L-erythro-6,7-dihydrobiopterin + H2O</text>
        <dbReference type="Rhea" id="RHEA:11920"/>
        <dbReference type="ChEBI" id="CHEBI:15377"/>
        <dbReference type="ChEBI" id="CHEBI:15642"/>
        <dbReference type="ChEBI" id="CHEBI:43120"/>
        <dbReference type="EC" id="4.2.1.96"/>
    </reaction>
</comment>
<dbReference type="SUPFAM" id="SSF55248">
    <property type="entry name" value="PCD-like"/>
    <property type="match status" value="1"/>
</dbReference>
<name>A0A2H0W749_9BACT</name>
<dbReference type="Pfam" id="PF01329">
    <property type="entry name" value="Pterin_4a"/>
    <property type="match status" value="1"/>
</dbReference>
<dbReference type="InterPro" id="IPR036428">
    <property type="entry name" value="PCD_sf"/>
</dbReference>
<dbReference type="Proteomes" id="UP000231382">
    <property type="component" value="Unassembled WGS sequence"/>
</dbReference>
<gene>
    <name evidence="5" type="ORF">COT78_00985</name>
</gene>
<evidence type="ECO:0000313" key="5">
    <source>
        <dbReference type="EMBL" id="PIS07909.1"/>
    </source>
</evidence>
<protein>
    <recommendedName>
        <fullName evidence="3">4a-hydroxytetrahydrobiopterin dehydratase</fullName>
        <ecNumber evidence="3">4.2.1.96</ecNumber>
    </recommendedName>
</protein>
<dbReference type="PANTHER" id="PTHR12599:SF0">
    <property type="entry name" value="PTERIN-4-ALPHA-CARBINOLAMINE DEHYDRATASE"/>
    <property type="match status" value="1"/>
</dbReference>
<reference evidence="6" key="1">
    <citation type="submission" date="2017-09" db="EMBL/GenBank/DDBJ databases">
        <title>Depth-based differentiation of microbial function through sediment-hosted aquifers and enrichment of novel symbionts in the deep terrestrial subsurface.</title>
        <authorList>
            <person name="Probst A.J."/>
            <person name="Ladd B."/>
            <person name="Jarett J.K."/>
            <person name="Geller-Mcgrath D.E."/>
            <person name="Sieber C.M.K."/>
            <person name="Emerson J.B."/>
            <person name="Anantharaman K."/>
            <person name="Thomas B.C."/>
            <person name="Malmstrom R."/>
            <person name="Stieglmeier M."/>
            <person name="Klingl A."/>
            <person name="Woyke T."/>
            <person name="Ryan C.M."/>
            <person name="Banfield J.F."/>
        </authorList>
    </citation>
    <scope>NUCLEOTIDE SEQUENCE [LARGE SCALE GENOMIC DNA]</scope>
</reference>
<evidence type="ECO:0000313" key="6">
    <source>
        <dbReference type="Proteomes" id="UP000231382"/>
    </source>
</evidence>
<dbReference type="GO" id="GO:0008124">
    <property type="term" value="F:4-alpha-hydroxytetrahydrobiopterin dehydratase activity"/>
    <property type="evidence" value="ECO:0007669"/>
    <property type="project" value="UniProtKB-EC"/>
</dbReference>
<proteinExistence type="inferred from homology"/>
<organism evidence="5 6">
    <name type="scientific">Candidatus Berkelbacteria bacterium CG10_big_fil_rev_8_21_14_0_10_43_13</name>
    <dbReference type="NCBI Taxonomy" id="1974514"/>
    <lineage>
        <taxon>Bacteria</taxon>
        <taxon>Candidatus Berkelbacteria</taxon>
    </lineage>
</organism>
<dbReference type="GO" id="GO:0006729">
    <property type="term" value="P:tetrahydrobiopterin biosynthetic process"/>
    <property type="evidence" value="ECO:0007669"/>
    <property type="project" value="InterPro"/>
</dbReference>
<dbReference type="EMBL" id="PEZW01000008">
    <property type="protein sequence ID" value="PIS07909.1"/>
    <property type="molecule type" value="Genomic_DNA"/>
</dbReference>